<dbReference type="Proteomes" id="UP001149074">
    <property type="component" value="Unassembled WGS sequence"/>
</dbReference>
<dbReference type="InterPro" id="IPR008928">
    <property type="entry name" value="6-hairpin_glycosidase_sf"/>
</dbReference>
<dbReference type="Pfam" id="PF22124">
    <property type="entry name" value="Glyco_hydro_95_cat"/>
    <property type="match status" value="1"/>
</dbReference>
<evidence type="ECO:0000259" key="1">
    <source>
        <dbReference type="Pfam" id="PF21307"/>
    </source>
</evidence>
<protein>
    <recommendedName>
        <fullName evidence="5">Alpha-L-fucosidase</fullName>
    </recommendedName>
</protein>
<dbReference type="InterPro" id="IPR049053">
    <property type="entry name" value="AFCA-like_C"/>
</dbReference>
<proteinExistence type="predicted"/>
<evidence type="ECO:0000313" key="3">
    <source>
        <dbReference type="EMBL" id="KAJ5104128.1"/>
    </source>
</evidence>
<dbReference type="GeneID" id="81356130"/>
<dbReference type="InterPro" id="IPR054363">
    <property type="entry name" value="GH95_cat"/>
</dbReference>
<evidence type="ECO:0000313" key="4">
    <source>
        <dbReference type="Proteomes" id="UP001149074"/>
    </source>
</evidence>
<dbReference type="OrthoDB" id="2848340at2759"/>
<feature type="domain" description="Glycosyl hydrolase family 95 catalytic" evidence="2">
    <location>
        <begin position="2"/>
        <end position="292"/>
    </location>
</feature>
<dbReference type="EMBL" id="JAPQKI010000004">
    <property type="protein sequence ID" value="KAJ5104128.1"/>
    <property type="molecule type" value="Genomic_DNA"/>
</dbReference>
<comment type="caution">
    <text evidence="3">The sequence shown here is derived from an EMBL/GenBank/DDBJ whole genome shotgun (WGS) entry which is preliminary data.</text>
</comment>
<dbReference type="Gene3D" id="1.50.10.10">
    <property type="match status" value="1"/>
</dbReference>
<name>A0A9W9KFV4_9EURO</name>
<evidence type="ECO:0000259" key="2">
    <source>
        <dbReference type="Pfam" id="PF22124"/>
    </source>
</evidence>
<reference evidence="3" key="2">
    <citation type="journal article" date="2023" name="IMA Fungus">
        <title>Comparative genomic study of the Penicillium genus elucidates a diverse pangenome and 15 lateral gene transfer events.</title>
        <authorList>
            <person name="Petersen C."/>
            <person name="Sorensen T."/>
            <person name="Nielsen M.R."/>
            <person name="Sondergaard T.E."/>
            <person name="Sorensen J.L."/>
            <person name="Fitzpatrick D.A."/>
            <person name="Frisvad J.C."/>
            <person name="Nielsen K.L."/>
        </authorList>
    </citation>
    <scope>NUCLEOTIDE SEQUENCE</scope>
    <source>
        <strain evidence="3">IBT 30761</strain>
    </source>
</reference>
<dbReference type="SUPFAM" id="SSF48208">
    <property type="entry name" value="Six-hairpin glycosidases"/>
    <property type="match status" value="1"/>
</dbReference>
<dbReference type="Pfam" id="PF21307">
    <property type="entry name" value="Glyco_hydro_95_C"/>
    <property type="match status" value="1"/>
</dbReference>
<evidence type="ECO:0008006" key="5">
    <source>
        <dbReference type="Google" id="ProtNLM"/>
    </source>
</evidence>
<accession>A0A9W9KFV4</accession>
<feature type="domain" description="Alpha fucosidase A-like C-terminal" evidence="1">
    <location>
        <begin position="294"/>
        <end position="381"/>
    </location>
</feature>
<dbReference type="PANTHER" id="PTHR31084:SF18">
    <property type="entry name" value="GLYCOSYL HYDROLASE FAMILY 95 N-TERMINAL DOMAIN-CONTAINING PROTEIN"/>
    <property type="match status" value="1"/>
</dbReference>
<dbReference type="AlphaFoldDB" id="A0A9W9KFV4"/>
<sequence>MPLFNLLERMAKSGETTARVMYGCGGWAAHSCTDIWADTAPADRWMPATIWPLGGAWLCYHIWEHYRFVGNVDFLRRMLPILRGCVEFLVDFLVENGTGTYLTTNPSVSPENSFLDSKGQKGVLCEGSTIDIQIVDAILGVFESAMGELGLTDNLLERAGRTRARLPPMKISDSGYLQEWPIDYEEVEPGHRHTSHLWALYPGKAINPVESPELAAASGVVLRRRAQHGGGHTGWSRAWLINLHARLFEGEECKMHLDQLLAKSTLPNLLDSHPPFQIDGNFGGGAGIVEMLIQSHEPGMIRLLPACPNDWSGMIRGVRARGGFELEYNWENGRLEGDVKIVSNLGERAVVCFPWREWIKEDGDQRPRASQNQHFVKFEIESSMGACCSTREIFRWKLASSSFPTCDPCPRGSP</sequence>
<organism evidence="3 4">
    <name type="scientific">Penicillium argentinense</name>
    <dbReference type="NCBI Taxonomy" id="1131581"/>
    <lineage>
        <taxon>Eukaryota</taxon>
        <taxon>Fungi</taxon>
        <taxon>Dikarya</taxon>
        <taxon>Ascomycota</taxon>
        <taxon>Pezizomycotina</taxon>
        <taxon>Eurotiomycetes</taxon>
        <taxon>Eurotiomycetidae</taxon>
        <taxon>Eurotiales</taxon>
        <taxon>Aspergillaceae</taxon>
        <taxon>Penicillium</taxon>
    </lineage>
</organism>
<dbReference type="PANTHER" id="PTHR31084">
    <property type="entry name" value="ALPHA-L-FUCOSIDASE 2"/>
    <property type="match status" value="1"/>
</dbReference>
<keyword evidence="4" id="KW-1185">Reference proteome</keyword>
<dbReference type="GO" id="GO:0004560">
    <property type="term" value="F:alpha-L-fucosidase activity"/>
    <property type="evidence" value="ECO:0007669"/>
    <property type="project" value="TreeGrafter"/>
</dbReference>
<dbReference type="RefSeq" id="XP_056477508.1">
    <property type="nucleotide sequence ID" value="XM_056617151.1"/>
</dbReference>
<dbReference type="GO" id="GO:0005975">
    <property type="term" value="P:carbohydrate metabolic process"/>
    <property type="evidence" value="ECO:0007669"/>
    <property type="project" value="InterPro"/>
</dbReference>
<dbReference type="InterPro" id="IPR012341">
    <property type="entry name" value="6hp_glycosidase-like_sf"/>
</dbReference>
<reference evidence="3" key="1">
    <citation type="submission" date="2022-11" db="EMBL/GenBank/DDBJ databases">
        <authorList>
            <person name="Petersen C."/>
        </authorList>
    </citation>
    <scope>NUCLEOTIDE SEQUENCE</scope>
    <source>
        <strain evidence="3">IBT 30761</strain>
    </source>
</reference>
<gene>
    <name evidence="3" type="ORF">N7532_004657</name>
</gene>